<dbReference type="AlphaFoldDB" id="A0A1H4WA11"/>
<dbReference type="Proteomes" id="UP000198992">
    <property type="component" value="Unassembled WGS sequence"/>
</dbReference>
<keyword evidence="2" id="KW-0472">Membrane</keyword>
<feature type="region of interest" description="Disordered" evidence="1">
    <location>
        <begin position="67"/>
        <end position="91"/>
    </location>
</feature>
<dbReference type="EMBL" id="FNTH01000001">
    <property type="protein sequence ID" value="SEC89588.1"/>
    <property type="molecule type" value="Genomic_DNA"/>
</dbReference>
<protein>
    <submittedName>
        <fullName evidence="3">Uncharacterized protein</fullName>
    </submittedName>
</protein>
<reference evidence="3 4" key="1">
    <citation type="submission" date="2016-10" db="EMBL/GenBank/DDBJ databases">
        <authorList>
            <person name="de Groot N.N."/>
        </authorList>
    </citation>
    <scope>NUCLEOTIDE SEQUENCE [LARGE SCALE GENOMIC DNA]</scope>
    <source>
        <strain evidence="3 4">MT12</strain>
    </source>
</reference>
<keyword evidence="2" id="KW-0812">Transmembrane</keyword>
<organism evidence="3 4">
    <name type="scientific">Bradyrhizobium erythrophlei</name>
    <dbReference type="NCBI Taxonomy" id="1437360"/>
    <lineage>
        <taxon>Bacteria</taxon>
        <taxon>Pseudomonadati</taxon>
        <taxon>Pseudomonadota</taxon>
        <taxon>Alphaproteobacteria</taxon>
        <taxon>Hyphomicrobiales</taxon>
        <taxon>Nitrobacteraceae</taxon>
        <taxon>Bradyrhizobium</taxon>
    </lineage>
</organism>
<keyword evidence="2" id="KW-1133">Transmembrane helix</keyword>
<feature type="region of interest" description="Disordered" evidence="1">
    <location>
        <begin position="97"/>
        <end position="116"/>
    </location>
</feature>
<evidence type="ECO:0000313" key="4">
    <source>
        <dbReference type="Proteomes" id="UP000198992"/>
    </source>
</evidence>
<evidence type="ECO:0000256" key="2">
    <source>
        <dbReference type="SAM" id="Phobius"/>
    </source>
</evidence>
<gene>
    <name evidence="3" type="ORF">SAMN05444164_3035</name>
</gene>
<name>A0A1H4WA11_9BRAD</name>
<accession>A0A1H4WA11</accession>
<sequence length="116" mass="12696">MLELLIVVLVTGIGFVSGYGVRELISRRKRRSPLGVHAPKVRAARHWARRRHDDDADALLAANDDICAGNLRQPPGTQQAGPATPPDELDGAVRDLLGELGRRNAKPSSAPHRRRQ</sequence>
<dbReference type="RefSeq" id="WP_092116443.1">
    <property type="nucleotide sequence ID" value="NZ_FNTH01000001.1"/>
</dbReference>
<feature type="transmembrane region" description="Helical" evidence="2">
    <location>
        <begin position="6"/>
        <end position="25"/>
    </location>
</feature>
<evidence type="ECO:0000256" key="1">
    <source>
        <dbReference type="SAM" id="MobiDB-lite"/>
    </source>
</evidence>
<dbReference type="OrthoDB" id="8240445at2"/>
<proteinExistence type="predicted"/>
<evidence type="ECO:0000313" key="3">
    <source>
        <dbReference type="EMBL" id="SEC89588.1"/>
    </source>
</evidence>